<comment type="caution">
    <text evidence="2">The sequence shown here is derived from an EMBL/GenBank/DDBJ whole genome shotgun (WGS) entry which is preliminary data.</text>
</comment>
<proteinExistence type="predicted"/>
<dbReference type="Proteomes" id="UP000717696">
    <property type="component" value="Unassembled WGS sequence"/>
</dbReference>
<dbReference type="AlphaFoldDB" id="A0A9P9DDR9"/>
<gene>
    <name evidence="2" type="ORF">B0J13DRAFT_569469</name>
</gene>
<dbReference type="Pfam" id="PF06985">
    <property type="entry name" value="HET"/>
    <property type="match status" value="1"/>
</dbReference>
<reference evidence="2" key="1">
    <citation type="journal article" date="2021" name="Nat. Commun.">
        <title>Genetic determinants of endophytism in the Arabidopsis root mycobiome.</title>
        <authorList>
            <person name="Mesny F."/>
            <person name="Miyauchi S."/>
            <person name="Thiergart T."/>
            <person name="Pickel B."/>
            <person name="Atanasova L."/>
            <person name="Karlsson M."/>
            <person name="Huettel B."/>
            <person name="Barry K.W."/>
            <person name="Haridas S."/>
            <person name="Chen C."/>
            <person name="Bauer D."/>
            <person name="Andreopoulos W."/>
            <person name="Pangilinan J."/>
            <person name="LaButti K."/>
            <person name="Riley R."/>
            <person name="Lipzen A."/>
            <person name="Clum A."/>
            <person name="Drula E."/>
            <person name="Henrissat B."/>
            <person name="Kohler A."/>
            <person name="Grigoriev I.V."/>
            <person name="Martin F.M."/>
            <person name="Hacquard S."/>
        </authorList>
    </citation>
    <scope>NUCLEOTIDE SEQUENCE</scope>
    <source>
        <strain evidence="2">MPI-CAGE-AT-0021</strain>
    </source>
</reference>
<dbReference type="OrthoDB" id="270167at2759"/>
<dbReference type="InterPro" id="IPR010730">
    <property type="entry name" value="HET"/>
</dbReference>
<protein>
    <recommendedName>
        <fullName evidence="1">Heterokaryon incompatibility domain-containing protein</fullName>
    </recommendedName>
</protein>
<evidence type="ECO:0000313" key="3">
    <source>
        <dbReference type="Proteomes" id="UP000717696"/>
    </source>
</evidence>
<sequence length="654" mass="73991">MKNDMTSPLGEISAGSDEALHAKILDIQRRAQLVQQKSAMRLCVQVDLSTATSLRGGTGSIELRHHKSEEYIAVSCPWSLPGHDTVSGRYRFAPEQPSGVIMPPDIVLERILNFKICNSDYLDTPFWVDKLCINQDASDEKAMAVHSMDLVYQYSGKKVVTGGHEQILGCSLGLLFVEVTTVAQLTMLRKLLDSKFAENNGNAPKLLVSVDEAISVLELIEAIIQDSWWHRAWIFQEEFLASRHMILLLPCTLDRTGLFENEDGVDLFGKTAGEIEVRPLNFRTEVTVFCLALSRHADKSSQERCFRILTYARRYTFLYRSKYSAGPSSVVHAMSPAIFEDISTRGITVPSDILAIAANCCRYTSRLDAQILNTANESLSMAILTLFVMNGEIFRQDVQPETITQQNVLECLRTAKLRVIPPLQAAELIFIKMSRLPTVTMSDMGLTVRGALSRLDKRIKVKISTTDEEFYWKSNDDTQTNTLSEGEQRLLVALEGHLKSIYQEGGRALHSKLREFLNDKRASQAPQFWSQQHIQVMMAKAVCRAIAERRPLWLSRLHVPKKWTPWLGIFIPDDPLNESAAISFAFTAMQTDHEFKDRGAKLARKNTRVTSLQVRFNPGPQQILPRKWMNGLSFFNNKDHPSDLTIPWPRWMSN</sequence>
<dbReference type="EMBL" id="JAGMUU010000031">
    <property type="protein sequence ID" value="KAH7118635.1"/>
    <property type="molecule type" value="Genomic_DNA"/>
</dbReference>
<dbReference type="PANTHER" id="PTHR24148:SF73">
    <property type="entry name" value="HET DOMAIN PROTEIN (AFU_ORTHOLOGUE AFUA_8G01020)"/>
    <property type="match status" value="1"/>
</dbReference>
<accession>A0A9P9DDR9</accession>
<name>A0A9P9DDR9_9HYPO</name>
<organism evidence="2 3">
    <name type="scientific">Dactylonectria estremocensis</name>
    <dbReference type="NCBI Taxonomy" id="1079267"/>
    <lineage>
        <taxon>Eukaryota</taxon>
        <taxon>Fungi</taxon>
        <taxon>Dikarya</taxon>
        <taxon>Ascomycota</taxon>
        <taxon>Pezizomycotina</taxon>
        <taxon>Sordariomycetes</taxon>
        <taxon>Hypocreomycetidae</taxon>
        <taxon>Hypocreales</taxon>
        <taxon>Nectriaceae</taxon>
        <taxon>Dactylonectria</taxon>
    </lineage>
</organism>
<evidence type="ECO:0000313" key="2">
    <source>
        <dbReference type="EMBL" id="KAH7118635.1"/>
    </source>
</evidence>
<keyword evidence="3" id="KW-1185">Reference proteome</keyword>
<dbReference type="InterPro" id="IPR052895">
    <property type="entry name" value="HetReg/Transcr_Mod"/>
</dbReference>
<feature type="domain" description="Heterokaryon incompatibility" evidence="1">
    <location>
        <begin position="126"/>
        <end position="237"/>
    </location>
</feature>
<dbReference type="PANTHER" id="PTHR24148">
    <property type="entry name" value="ANKYRIN REPEAT DOMAIN-CONTAINING PROTEIN 39 HOMOLOG-RELATED"/>
    <property type="match status" value="1"/>
</dbReference>
<evidence type="ECO:0000259" key="1">
    <source>
        <dbReference type="Pfam" id="PF06985"/>
    </source>
</evidence>